<evidence type="ECO:0000256" key="7">
    <source>
        <dbReference type="SAM" id="MobiDB-lite"/>
    </source>
</evidence>
<feature type="region of interest" description="Disordered" evidence="7">
    <location>
        <begin position="62"/>
        <end position="95"/>
    </location>
</feature>
<proteinExistence type="inferred from homology"/>
<evidence type="ECO:0008006" key="10">
    <source>
        <dbReference type="Google" id="ProtNLM"/>
    </source>
</evidence>
<feature type="transmembrane region" description="Helical" evidence="6">
    <location>
        <begin position="152"/>
        <end position="172"/>
    </location>
</feature>
<reference evidence="8 9" key="1">
    <citation type="submission" date="2022-07" db="EMBL/GenBank/DDBJ databases">
        <title>Genome-wide signatures of adaptation to extreme environments.</title>
        <authorList>
            <person name="Cho C.H."/>
            <person name="Yoon H.S."/>
        </authorList>
    </citation>
    <scope>NUCLEOTIDE SEQUENCE [LARGE SCALE GENOMIC DNA]</scope>
    <source>
        <strain evidence="8 9">108.79 E11</strain>
    </source>
</reference>
<dbReference type="GO" id="GO:0005737">
    <property type="term" value="C:cytoplasm"/>
    <property type="evidence" value="ECO:0007669"/>
    <property type="project" value="TreeGrafter"/>
</dbReference>
<evidence type="ECO:0000313" key="8">
    <source>
        <dbReference type="EMBL" id="KAK4522692.1"/>
    </source>
</evidence>
<organism evidence="8 9">
    <name type="scientific">Galdieria yellowstonensis</name>
    <dbReference type="NCBI Taxonomy" id="3028027"/>
    <lineage>
        <taxon>Eukaryota</taxon>
        <taxon>Rhodophyta</taxon>
        <taxon>Bangiophyceae</taxon>
        <taxon>Galdieriales</taxon>
        <taxon>Galdieriaceae</taxon>
        <taxon>Galdieria</taxon>
    </lineage>
</organism>
<comment type="caution">
    <text evidence="8">The sequence shown here is derived from an EMBL/GenBank/DDBJ whole genome shotgun (WGS) entry which is preliminary data.</text>
</comment>
<comment type="subcellular location">
    <subcellularLocation>
        <location evidence="1">Membrane</location>
        <topology evidence="1">Multi-pass membrane protein</topology>
    </subcellularLocation>
</comment>
<protein>
    <recommendedName>
        <fullName evidence="10">Peroxisomal membrane MPV17/PMP22-like protein</fullName>
    </recommendedName>
</protein>
<evidence type="ECO:0000256" key="3">
    <source>
        <dbReference type="ARBA" id="ARBA00022692"/>
    </source>
</evidence>
<dbReference type="PANTHER" id="PTHR11266:SF80">
    <property type="entry name" value="PEROXISOMAL MEMBRANE PROTEIN 2"/>
    <property type="match status" value="1"/>
</dbReference>
<feature type="transmembrane region" description="Helical" evidence="6">
    <location>
        <begin position="231"/>
        <end position="248"/>
    </location>
</feature>
<accession>A0AAV9I3N4</accession>
<feature type="transmembrane region" description="Helical" evidence="6">
    <location>
        <begin position="192"/>
        <end position="210"/>
    </location>
</feature>
<dbReference type="GO" id="GO:0016020">
    <property type="term" value="C:membrane"/>
    <property type="evidence" value="ECO:0007669"/>
    <property type="project" value="UniProtKB-SubCell"/>
</dbReference>
<gene>
    <name evidence="8" type="ORF">GAYE_PCTG14G0582</name>
</gene>
<name>A0AAV9I3N4_9RHOD</name>
<dbReference type="AlphaFoldDB" id="A0AAV9I3N4"/>
<comment type="similarity">
    <text evidence="2 6">Belongs to the peroxisomal membrane protein PXMP2/4 family.</text>
</comment>
<evidence type="ECO:0000313" key="9">
    <source>
        <dbReference type="Proteomes" id="UP001300502"/>
    </source>
</evidence>
<keyword evidence="3 6" id="KW-0812">Transmembrane</keyword>
<evidence type="ECO:0000256" key="2">
    <source>
        <dbReference type="ARBA" id="ARBA00006824"/>
    </source>
</evidence>
<keyword evidence="9" id="KW-1185">Reference proteome</keyword>
<dbReference type="EMBL" id="JANCYU010000007">
    <property type="protein sequence ID" value="KAK4522692.1"/>
    <property type="molecule type" value="Genomic_DNA"/>
</dbReference>
<dbReference type="InterPro" id="IPR007248">
    <property type="entry name" value="Mpv17_PMP22"/>
</dbReference>
<keyword evidence="5 6" id="KW-0472">Membrane</keyword>
<sequence length="275" mass="31607">MSSLFVSSLLVNAFPYRLDKKKSCPREYFYLNGSLGRHLFRSLNNKLNILFGNTTRWNGYFGADTPRTSSGGGGNNNNSGHHRHQRGSDDDKNNNNNPIVSLYSSYISALEEKPVLTKAVTTSLINACSDIIAQWMEQRGSGTLDWNIRRTFALGFWGLIFMGPYFHHWYLILERLFPSGRWSFLKKILLDQTFAAAVFTVTFFIGTGVLEGQNGSQIVDRIRHKFWPTMYANWRVWPLVQCITFTVIPLTYRVLWVNIVTIMWVVYFSSLAHSH</sequence>
<keyword evidence="4 6" id="KW-1133">Transmembrane helix</keyword>
<evidence type="ECO:0000256" key="5">
    <source>
        <dbReference type="ARBA" id="ARBA00023136"/>
    </source>
</evidence>
<dbReference type="Pfam" id="PF04117">
    <property type="entry name" value="Mpv17_PMP22"/>
    <property type="match status" value="1"/>
</dbReference>
<dbReference type="Proteomes" id="UP001300502">
    <property type="component" value="Unassembled WGS sequence"/>
</dbReference>
<feature type="transmembrane region" description="Helical" evidence="6">
    <location>
        <begin position="254"/>
        <end position="272"/>
    </location>
</feature>
<dbReference type="PANTHER" id="PTHR11266">
    <property type="entry name" value="PEROXISOMAL MEMBRANE PROTEIN 2, PXMP2 MPV17"/>
    <property type="match status" value="1"/>
</dbReference>
<evidence type="ECO:0000256" key="6">
    <source>
        <dbReference type="RuleBase" id="RU363053"/>
    </source>
</evidence>
<evidence type="ECO:0000256" key="1">
    <source>
        <dbReference type="ARBA" id="ARBA00004141"/>
    </source>
</evidence>
<evidence type="ECO:0000256" key="4">
    <source>
        <dbReference type="ARBA" id="ARBA00022989"/>
    </source>
</evidence>